<dbReference type="SUPFAM" id="SSF55874">
    <property type="entry name" value="ATPase domain of HSP90 chaperone/DNA topoisomerase II/histidine kinase"/>
    <property type="match status" value="1"/>
</dbReference>
<protein>
    <recommendedName>
        <fullName evidence="2">histidine kinase</fullName>
        <ecNumber evidence="2">2.7.13.3</ecNumber>
    </recommendedName>
</protein>
<dbReference type="PROSITE" id="PS50109">
    <property type="entry name" value="HIS_KIN"/>
    <property type="match status" value="1"/>
</dbReference>
<evidence type="ECO:0000256" key="3">
    <source>
        <dbReference type="ARBA" id="ARBA00022553"/>
    </source>
</evidence>
<evidence type="ECO:0000256" key="8">
    <source>
        <dbReference type="ARBA" id="ARBA00023012"/>
    </source>
</evidence>
<keyword evidence="4" id="KW-0808">Transferase</keyword>
<dbReference type="GO" id="GO:0046983">
    <property type="term" value="F:protein dimerization activity"/>
    <property type="evidence" value="ECO:0007669"/>
    <property type="project" value="InterPro"/>
</dbReference>
<dbReference type="GO" id="GO:0005524">
    <property type="term" value="F:ATP binding"/>
    <property type="evidence" value="ECO:0007669"/>
    <property type="project" value="UniProtKB-KW"/>
</dbReference>
<name>A0A1M5JMB3_9SPHI</name>
<keyword evidence="7" id="KW-0067">ATP-binding</keyword>
<dbReference type="EC" id="2.7.13.3" evidence="2"/>
<feature type="coiled-coil region" evidence="9">
    <location>
        <begin position="363"/>
        <end position="408"/>
    </location>
</feature>
<feature type="signal peptide" evidence="11">
    <location>
        <begin position="1"/>
        <end position="20"/>
    </location>
</feature>
<dbReference type="SMART" id="SM00387">
    <property type="entry name" value="HATPase_c"/>
    <property type="match status" value="1"/>
</dbReference>
<organism evidence="13 14">
    <name type="scientific">Pedobacter caeni</name>
    <dbReference type="NCBI Taxonomy" id="288992"/>
    <lineage>
        <taxon>Bacteria</taxon>
        <taxon>Pseudomonadati</taxon>
        <taxon>Bacteroidota</taxon>
        <taxon>Sphingobacteriia</taxon>
        <taxon>Sphingobacteriales</taxon>
        <taxon>Sphingobacteriaceae</taxon>
        <taxon>Pedobacter</taxon>
    </lineage>
</organism>
<evidence type="ECO:0000256" key="7">
    <source>
        <dbReference type="ARBA" id="ARBA00022840"/>
    </source>
</evidence>
<keyword evidence="10" id="KW-0472">Membrane</keyword>
<dbReference type="InterPro" id="IPR011990">
    <property type="entry name" value="TPR-like_helical_dom_sf"/>
</dbReference>
<evidence type="ECO:0000256" key="11">
    <source>
        <dbReference type="SAM" id="SignalP"/>
    </source>
</evidence>
<dbReference type="PANTHER" id="PTHR24421">
    <property type="entry name" value="NITRATE/NITRITE SENSOR PROTEIN NARX-RELATED"/>
    <property type="match status" value="1"/>
</dbReference>
<keyword evidence="8" id="KW-0902">Two-component regulatory system</keyword>
<dbReference type="Pfam" id="PF07730">
    <property type="entry name" value="HisKA_3"/>
    <property type="match status" value="1"/>
</dbReference>
<dbReference type="InterPro" id="IPR036890">
    <property type="entry name" value="HATPase_C_sf"/>
</dbReference>
<dbReference type="PANTHER" id="PTHR24421:SF10">
    <property type="entry name" value="NITRATE_NITRITE SENSOR PROTEIN NARQ"/>
    <property type="match status" value="1"/>
</dbReference>
<feature type="transmembrane region" description="Helical" evidence="10">
    <location>
        <begin position="408"/>
        <end position="428"/>
    </location>
</feature>
<keyword evidence="11" id="KW-0732">Signal</keyword>
<dbReference type="Gene3D" id="3.30.565.10">
    <property type="entry name" value="Histidine kinase-like ATPase, C-terminal domain"/>
    <property type="match status" value="1"/>
</dbReference>
<dbReference type="InterPro" id="IPR003594">
    <property type="entry name" value="HATPase_dom"/>
</dbReference>
<dbReference type="Gene3D" id="1.25.40.10">
    <property type="entry name" value="Tetratricopeptide repeat domain"/>
    <property type="match status" value="1"/>
</dbReference>
<keyword evidence="6 13" id="KW-0418">Kinase</keyword>
<evidence type="ECO:0000313" key="13">
    <source>
        <dbReference type="EMBL" id="SHG41716.1"/>
    </source>
</evidence>
<dbReference type="Proteomes" id="UP000184287">
    <property type="component" value="Unassembled WGS sequence"/>
</dbReference>
<evidence type="ECO:0000313" key="14">
    <source>
        <dbReference type="Proteomes" id="UP000184287"/>
    </source>
</evidence>
<reference evidence="14" key="1">
    <citation type="submission" date="2016-11" db="EMBL/GenBank/DDBJ databases">
        <authorList>
            <person name="Varghese N."/>
            <person name="Submissions S."/>
        </authorList>
    </citation>
    <scope>NUCLEOTIDE SEQUENCE [LARGE SCALE GENOMIC DNA]</scope>
    <source>
        <strain evidence="14">DSM 16990</strain>
    </source>
</reference>
<dbReference type="EMBL" id="FQUQ01000005">
    <property type="protein sequence ID" value="SHG41716.1"/>
    <property type="molecule type" value="Genomic_DNA"/>
</dbReference>
<feature type="domain" description="Histidine kinase" evidence="12">
    <location>
        <begin position="464"/>
        <end position="650"/>
    </location>
</feature>
<dbReference type="Gene3D" id="1.20.5.1930">
    <property type="match status" value="1"/>
</dbReference>
<keyword evidence="14" id="KW-1185">Reference proteome</keyword>
<evidence type="ECO:0000256" key="1">
    <source>
        <dbReference type="ARBA" id="ARBA00000085"/>
    </source>
</evidence>
<dbReference type="GO" id="GO:0000155">
    <property type="term" value="F:phosphorelay sensor kinase activity"/>
    <property type="evidence" value="ECO:0007669"/>
    <property type="project" value="InterPro"/>
</dbReference>
<dbReference type="AlphaFoldDB" id="A0A1M5JMB3"/>
<proteinExistence type="predicted"/>
<keyword evidence="3" id="KW-0597">Phosphoprotein</keyword>
<dbReference type="InterPro" id="IPR011712">
    <property type="entry name" value="Sig_transdc_His_kin_sub3_dim/P"/>
</dbReference>
<feature type="chain" id="PRO_5013313811" description="histidine kinase" evidence="11">
    <location>
        <begin position="21"/>
        <end position="650"/>
    </location>
</feature>
<dbReference type="Pfam" id="PF02518">
    <property type="entry name" value="HATPase_c"/>
    <property type="match status" value="1"/>
</dbReference>
<evidence type="ECO:0000256" key="5">
    <source>
        <dbReference type="ARBA" id="ARBA00022741"/>
    </source>
</evidence>
<keyword evidence="10" id="KW-0812">Transmembrane</keyword>
<dbReference type="InterPro" id="IPR005467">
    <property type="entry name" value="His_kinase_dom"/>
</dbReference>
<dbReference type="CDD" id="cd16917">
    <property type="entry name" value="HATPase_UhpB-NarQ-NarX-like"/>
    <property type="match status" value="1"/>
</dbReference>
<evidence type="ECO:0000256" key="9">
    <source>
        <dbReference type="SAM" id="Coils"/>
    </source>
</evidence>
<dbReference type="OrthoDB" id="9778366at2"/>
<accession>A0A1M5JMB3</accession>
<evidence type="ECO:0000256" key="10">
    <source>
        <dbReference type="SAM" id="Phobius"/>
    </source>
</evidence>
<evidence type="ECO:0000256" key="6">
    <source>
        <dbReference type="ARBA" id="ARBA00022777"/>
    </source>
</evidence>
<evidence type="ECO:0000256" key="4">
    <source>
        <dbReference type="ARBA" id="ARBA00022679"/>
    </source>
</evidence>
<keyword evidence="9" id="KW-0175">Coiled coil</keyword>
<evidence type="ECO:0000259" key="12">
    <source>
        <dbReference type="PROSITE" id="PS50109"/>
    </source>
</evidence>
<dbReference type="InterPro" id="IPR050482">
    <property type="entry name" value="Sensor_HK_TwoCompSys"/>
</dbReference>
<sequence length="650" mass="74026">MKRIIFLIAFFASFQPLVYAQGPGKIDSLTKVLKAAKTDTARISTQNKMVKAYLMQRDSVNAYAFAYKSLAMAKRTPSIYHKAYTDQILGYINTVLMHTDSCIFYNKRVLSRLKNQTDLESLKLVIYATNNLSSAYANSGFIKKSAELLISNLPRLEKTKEVWAYEVTIQNIASCFSNLGEYSKSYPYMLKAVEIAEQKEKKPEAKLSPYLTGAILMYRMDSISRMGEYLIKTKKCIDEIALPTPFTARYYAYQACYFARSGKPKEADQMLSNAEKELKEFGSRTNQYDIYFAKNIVALTRKDYRQARDAAMGTYKLGIEDQHGDMILSGSKDVAYFSELLGDHKTAYQYLKKYSTYGDSVKLEQTVREVHDLETKYQTSEKEKQITLLQAEKQQALLKNKNQRLLNLLWAIGTGVLLLVIAFLVYFYRNSKKRAAQQFREIEQEQELKLARAMLEGEERERTRLARDLHDGLGGTLSGIKFKLSSERKPETPIINEVIIHLDDSIEELRRIARNMMPESLLRSGLETALQDLCSSLSDDKRKIAFLANGISKSLTLASQVNIYRIIQELLSNAIRHSEATEILVQCIQDDQKFLITVEDNGKGFDTDATQKTKGIGLNNIYNRVNYVKGKLDIRSVMGEGTSVNIELDV</sequence>
<dbReference type="STRING" id="288992.SAMN04488522_105427"/>
<feature type="coiled-coil region" evidence="9">
    <location>
        <begin position="441"/>
        <end position="468"/>
    </location>
</feature>
<keyword evidence="10" id="KW-1133">Transmembrane helix</keyword>
<gene>
    <name evidence="13" type="ORF">SAMN04488522_105427</name>
</gene>
<keyword evidence="5" id="KW-0547">Nucleotide-binding</keyword>
<comment type="catalytic activity">
    <reaction evidence="1">
        <text>ATP + protein L-histidine = ADP + protein N-phospho-L-histidine.</text>
        <dbReference type="EC" id="2.7.13.3"/>
    </reaction>
</comment>
<evidence type="ECO:0000256" key="2">
    <source>
        <dbReference type="ARBA" id="ARBA00012438"/>
    </source>
</evidence>
<dbReference type="RefSeq" id="WP_073235124.1">
    <property type="nucleotide sequence ID" value="NZ_FQUQ01000005.1"/>
</dbReference>
<dbReference type="GO" id="GO:0016020">
    <property type="term" value="C:membrane"/>
    <property type="evidence" value="ECO:0007669"/>
    <property type="project" value="InterPro"/>
</dbReference>